<sequence length="206" mass="21341">MNRTVAAAPGPALAGVGATPEVLALPGLTEDLLAPWEARRLAKIRRAARRDDVLASRLLLRLCVSRLTGRPPGDTELAQRCPGCGRHGHGRPYLPGHPGLGVSLSHADGVVAAAAGPGPTGVDVEAADRRPPAHRTLRRLLTEAELRAAGPGDAGRLRAWVRCEARFKAGGQAPRVRVWSDARTGAVAAVATSAPAVVFSLRAAPG</sequence>
<evidence type="ECO:0008006" key="3">
    <source>
        <dbReference type="Google" id="ProtNLM"/>
    </source>
</evidence>
<dbReference type="Gene3D" id="3.90.470.20">
    <property type="entry name" value="4'-phosphopantetheinyl transferase domain"/>
    <property type="match status" value="1"/>
</dbReference>
<dbReference type="SUPFAM" id="SSF56214">
    <property type="entry name" value="4'-phosphopantetheinyl transferase"/>
    <property type="match status" value="2"/>
</dbReference>
<keyword evidence="2" id="KW-1185">Reference proteome</keyword>
<protein>
    <recommendedName>
        <fullName evidence="3">4'-phosphopantetheinyl transferase</fullName>
    </recommendedName>
</protein>
<organism evidence="1 2">
    <name type="scientific">Streptomyces sanyensis</name>
    <dbReference type="NCBI Taxonomy" id="568869"/>
    <lineage>
        <taxon>Bacteria</taxon>
        <taxon>Bacillati</taxon>
        <taxon>Actinomycetota</taxon>
        <taxon>Actinomycetes</taxon>
        <taxon>Kitasatosporales</taxon>
        <taxon>Streptomycetaceae</taxon>
        <taxon>Streptomyces</taxon>
    </lineage>
</organism>
<proteinExistence type="predicted"/>
<accession>A0ABP8ZM98</accession>
<reference evidence="2" key="1">
    <citation type="journal article" date="2019" name="Int. J. Syst. Evol. Microbiol.">
        <title>The Global Catalogue of Microorganisms (GCM) 10K type strain sequencing project: providing services to taxonomists for standard genome sequencing and annotation.</title>
        <authorList>
            <consortium name="The Broad Institute Genomics Platform"/>
            <consortium name="The Broad Institute Genome Sequencing Center for Infectious Disease"/>
            <person name="Wu L."/>
            <person name="Ma J."/>
        </authorList>
    </citation>
    <scope>NUCLEOTIDE SEQUENCE [LARGE SCALE GENOMIC DNA]</scope>
    <source>
        <strain evidence="2">JCM 18324</strain>
    </source>
</reference>
<evidence type="ECO:0000313" key="1">
    <source>
        <dbReference type="EMBL" id="GAA4760227.1"/>
    </source>
</evidence>
<dbReference type="InterPro" id="IPR037143">
    <property type="entry name" value="4-PPantetheinyl_Trfase_dom_sf"/>
</dbReference>
<evidence type="ECO:0000313" key="2">
    <source>
        <dbReference type="Proteomes" id="UP001501147"/>
    </source>
</evidence>
<dbReference type="EMBL" id="BAABJV010000001">
    <property type="protein sequence ID" value="GAA4760227.1"/>
    <property type="molecule type" value="Genomic_DNA"/>
</dbReference>
<dbReference type="Proteomes" id="UP001501147">
    <property type="component" value="Unassembled WGS sequence"/>
</dbReference>
<name>A0ABP8ZM98_9ACTN</name>
<comment type="caution">
    <text evidence="1">The sequence shown here is derived from an EMBL/GenBank/DDBJ whole genome shotgun (WGS) entry which is preliminary data.</text>
</comment>
<gene>
    <name evidence="1" type="ORF">GCM10023329_01600</name>
</gene>